<dbReference type="Gene3D" id="3.30.450.40">
    <property type="match status" value="1"/>
</dbReference>
<dbReference type="SUPFAM" id="SSF81606">
    <property type="entry name" value="PP2C-like"/>
    <property type="match status" value="1"/>
</dbReference>
<dbReference type="Pfam" id="PF01590">
    <property type="entry name" value="GAF"/>
    <property type="match status" value="1"/>
</dbReference>
<dbReference type="Pfam" id="PF08448">
    <property type="entry name" value="PAS_4"/>
    <property type="match status" value="1"/>
</dbReference>
<dbReference type="NCBIfam" id="TIGR00229">
    <property type="entry name" value="sensory_box"/>
    <property type="match status" value="1"/>
</dbReference>
<dbReference type="InterPro" id="IPR003594">
    <property type="entry name" value="HATPase_dom"/>
</dbReference>
<dbReference type="InterPro" id="IPR001932">
    <property type="entry name" value="PPM-type_phosphatase-like_dom"/>
</dbReference>
<dbReference type="Pfam" id="PF07228">
    <property type="entry name" value="SpoIIE"/>
    <property type="match status" value="1"/>
</dbReference>
<dbReference type="InterPro" id="IPR036457">
    <property type="entry name" value="PPM-type-like_dom_sf"/>
</dbReference>
<name>A0ABV2ZZD1_9ACTN</name>
<protein>
    <submittedName>
        <fullName evidence="4">SpoIIE family protein phosphatase</fullName>
    </submittedName>
</protein>
<dbReference type="PANTHER" id="PTHR43156">
    <property type="entry name" value="STAGE II SPORULATION PROTEIN E-RELATED"/>
    <property type="match status" value="1"/>
</dbReference>
<dbReference type="SUPFAM" id="SSF55785">
    <property type="entry name" value="PYP-like sensor domain (PAS domain)"/>
    <property type="match status" value="1"/>
</dbReference>
<dbReference type="InterPro" id="IPR003018">
    <property type="entry name" value="GAF"/>
</dbReference>
<dbReference type="Gene3D" id="3.30.450.20">
    <property type="entry name" value="PAS domain"/>
    <property type="match status" value="2"/>
</dbReference>
<dbReference type="InterPro" id="IPR013656">
    <property type="entry name" value="PAS_4"/>
</dbReference>
<dbReference type="InterPro" id="IPR036890">
    <property type="entry name" value="HATPase_C_sf"/>
</dbReference>
<dbReference type="CDD" id="cd00130">
    <property type="entry name" value="PAS"/>
    <property type="match status" value="1"/>
</dbReference>
<dbReference type="InterPro" id="IPR035965">
    <property type="entry name" value="PAS-like_dom_sf"/>
</dbReference>
<dbReference type="SMART" id="SM00331">
    <property type="entry name" value="PP2C_SIG"/>
    <property type="match status" value="1"/>
</dbReference>
<dbReference type="EMBL" id="JBEZVE010000060">
    <property type="protein sequence ID" value="MEU3787933.1"/>
    <property type="molecule type" value="Genomic_DNA"/>
</dbReference>
<dbReference type="Gene3D" id="3.30.565.10">
    <property type="entry name" value="Histidine kinase-like ATPase, C-terminal domain"/>
    <property type="match status" value="1"/>
</dbReference>
<dbReference type="Proteomes" id="UP001550739">
    <property type="component" value="Unassembled WGS sequence"/>
</dbReference>
<evidence type="ECO:0000313" key="5">
    <source>
        <dbReference type="Proteomes" id="UP001550739"/>
    </source>
</evidence>
<dbReference type="InterPro" id="IPR029016">
    <property type="entry name" value="GAF-like_dom_sf"/>
</dbReference>
<feature type="domain" description="PPM-type phosphatase" evidence="3">
    <location>
        <begin position="426"/>
        <end position="646"/>
    </location>
</feature>
<dbReference type="Gene3D" id="3.60.40.10">
    <property type="entry name" value="PPM-type phosphatase domain"/>
    <property type="match status" value="1"/>
</dbReference>
<comment type="caution">
    <text evidence="4">The sequence shown here is derived from an EMBL/GenBank/DDBJ whole genome shotgun (WGS) entry which is preliminary data.</text>
</comment>
<dbReference type="SUPFAM" id="SSF55781">
    <property type="entry name" value="GAF domain-like"/>
    <property type="match status" value="1"/>
</dbReference>
<dbReference type="Pfam" id="PF00989">
    <property type="entry name" value="PAS"/>
    <property type="match status" value="1"/>
</dbReference>
<dbReference type="RefSeq" id="WP_361710622.1">
    <property type="nucleotide sequence ID" value="NZ_JBEZVE010000060.1"/>
</dbReference>
<sequence length="783" mass="83049">MTGSPGRIGGPTSENVACILIGASGGVLRWSGAAVDLLGWTADDVCGRPLNDLLVEGDNRKPAEATTQHRARLRHRSGSAVDVFLRTLPLDGSDELLVLVTPASETGDQQQVVTLLRELGSQDAVRVALHDMDLKLTWSNAISDMPPADAEALEAVLSHVRDTGDIVIDHPHPLRSISDGPAQRRILSLSAFRLEDAQGCPSGIAAIFVDVTAQHRARRRLAVLREASLRLGGSLGLLRTAQDLADVLVPALGDIATVTLADAVRAGDEPPKSFGGGNLHLRRIAVASASGPYPSDLLQPGAPVPAFPDIPALRQIQRGKSLVCTRQEGIALLDDPQLVPLYVPDSGHSMAMAPLFARGLLLGVVSVWRTEQTDPFDEDDAQLLEEIASRAALALDNARRYTREHRAAVSLQQRLLPPSRTVTPTVETVGIYQPAGGEGEVRGDWFDVIPLPSLRMALVVGDVAGQGLTATAAMSRLRTAVQTLADLELSPDDVLAHVDDLVQRLAREAPPGTSDTVGATCLYAVYDPVARRCTLASAGHPPPVLVRPDGTVTIVEVSPGPPLGVGGMPFETTTLDLDPDSVLALYTKGLLRSGGFDVDAGMRRLAGELGARCGTGSTLDTVGRAVVSEVGGTSPSDDLALLLARVRAVPQQDTVAWTFPADPVAVADARSAAMRQLADWGLDDFAFTTELVVSELVTNALRYAGGPIGLRLIREKVLVCEVTDPSNTQPRLRRARTTDEGGRGLFLVAQLTSRWGSRYGEHGKTIWAEQALPAPGRRGTTHP</sequence>
<keyword evidence="1" id="KW-0378">Hydrolase</keyword>
<dbReference type="SUPFAM" id="SSF55874">
    <property type="entry name" value="ATPase domain of HSP90 chaperone/DNA topoisomerase II/histidine kinase"/>
    <property type="match status" value="1"/>
</dbReference>
<dbReference type="CDD" id="cd16936">
    <property type="entry name" value="HATPase_RsbW-like"/>
    <property type="match status" value="1"/>
</dbReference>
<feature type="domain" description="GAF" evidence="2">
    <location>
        <begin position="236"/>
        <end position="405"/>
    </location>
</feature>
<keyword evidence="5" id="KW-1185">Reference proteome</keyword>
<dbReference type="SMART" id="SM00065">
    <property type="entry name" value="GAF"/>
    <property type="match status" value="1"/>
</dbReference>
<evidence type="ECO:0000313" key="4">
    <source>
        <dbReference type="EMBL" id="MEU3787933.1"/>
    </source>
</evidence>
<gene>
    <name evidence="4" type="ORF">AB0E89_46805</name>
</gene>
<accession>A0ABV2ZZD1</accession>
<organism evidence="4 5">
    <name type="scientific">Streptomyces sp. 900129855</name>
    <dbReference type="NCBI Taxonomy" id="3155129"/>
    <lineage>
        <taxon>Bacteria</taxon>
        <taxon>Bacillati</taxon>
        <taxon>Actinomycetota</taxon>
        <taxon>Actinomycetes</taxon>
        <taxon>Kitasatosporales</taxon>
        <taxon>Streptomycetaceae</taxon>
        <taxon>Streptomyces</taxon>
    </lineage>
</organism>
<dbReference type="InterPro" id="IPR013767">
    <property type="entry name" value="PAS_fold"/>
</dbReference>
<dbReference type="Pfam" id="PF13581">
    <property type="entry name" value="HATPase_c_2"/>
    <property type="match status" value="1"/>
</dbReference>
<proteinExistence type="predicted"/>
<dbReference type="InterPro" id="IPR052016">
    <property type="entry name" value="Bact_Sigma-Reg"/>
</dbReference>
<evidence type="ECO:0000256" key="1">
    <source>
        <dbReference type="ARBA" id="ARBA00022801"/>
    </source>
</evidence>
<dbReference type="PANTHER" id="PTHR43156:SF2">
    <property type="entry name" value="STAGE II SPORULATION PROTEIN E"/>
    <property type="match status" value="1"/>
</dbReference>
<dbReference type="InterPro" id="IPR000014">
    <property type="entry name" value="PAS"/>
</dbReference>
<reference evidence="4 5" key="1">
    <citation type="submission" date="2024-06" db="EMBL/GenBank/DDBJ databases">
        <title>The Natural Products Discovery Center: Release of the First 8490 Sequenced Strains for Exploring Actinobacteria Biosynthetic Diversity.</title>
        <authorList>
            <person name="Kalkreuter E."/>
            <person name="Kautsar S.A."/>
            <person name="Yang D."/>
            <person name="Bader C.D."/>
            <person name="Teijaro C.N."/>
            <person name="Fluegel L."/>
            <person name="Davis C.M."/>
            <person name="Simpson J.R."/>
            <person name="Lauterbach L."/>
            <person name="Steele A.D."/>
            <person name="Gui C."/>
            <person name="Meng S."/>
            <person name="Li G."/>
            <person name="Viehrig K."/>
            <person name="Ye F."/>
            <person name="Su P."/>
            <person name="Kiefer A.F."/>
            <person name="Nichols A."/>
            <person name="Cepeda A.J."/>
            <person name="Yan W."/>
            <person name="Fan B."/>
            <person name="Jiang Y."/>
            <person name="Adhikari A."/>
            <person name="Zheng C.-J."/>
            <person name="Schuster L."/>
            <person name="Cowan T.M."/>
            <person name="Smanski M.J."/>
            <person name="Chevrette M.G."/>
            <person name="De Carvalho L.P.S."/>
            <person name="Shen B."/>
        </authorList>
    </citation>
    <scope>NUCLEOTIDE SEQUENCE [LARGE SCALE GENOMIC DNA]</scope>
    <source>
        <strain evidence="4 5">NPDC033843</strain>
    </source>
</reference>
<evidence type="ECO:0000259" key="2">
    <source>
        <dbReference type="SMART" id="SM00065"/>
    </source>
</evidence>
<evidence type="ECO:0000259" key="3">
    <source>
        <dbReference type="SMART" id="SM00331"/>
    </source>
</evidence>